<evidence type="ECO:0000256" key="1">
    <source>
        <dbReference type="ARBA" id="ARBA00005171"/>
    </source>
</evidence>
<dbReference type="AlphaFoldDB" id="K2PNI3"/>
<dbReference type="GO" id="GO:0019856">
    <property type="term" value="P:pyrimidine nucleobase biosynthetic process"/>
    <property type="evidence" value="ECO:0007669"/>
    <property type="project" value="TreeGrafter"/>
</dbReference>
<reference evidence="11 12" key="1">
    <citation type="journal article" date="2012" name="J. Bacteriol.">
        <title>Genome Sequence of Nitratireductor indicus Type Strain C115.</title>
        <authorList>
            <person name="Lai Q."/>
            <person name="Li G."/>
            <person name="Yu Z."/>
            <person name="Shao Z."/>
        </authorList>
    </citation>
    <scope>NUCLEOTIDE SEQUENCE [LARGE SCALE GENOMIC DNA]</scope>
    <source>
        <strain evidence="11 12">C115</strain>
    </source>
</reference>
<keyword evidence="6" id="KW-0067">ATP-binding</keyword>
<accession>K2PNI3</accession>
<dbReference type="PANTHER" id="PTHR11550:SF0">
    <property type="entry name" value="CTP SYNTHASE-RELATED"/>
    <property type="match status" value="1"/>
</dbReference>
<dbReference type="Proteomes" id="UP000007374">
    <property type="component" value="Unassembled WGS sequence"/>
</dbReference>
<evidence type="ECO:0000313" key="12">
    <source>
        <dbReference type="Proteomes" id="UP000007374"/>
    </source>
</evidence>
<evidence type="ECO:0000256" key="4">
    <source>
        <dbReference type="ARBA" id="ARBA00022598"/>
    </source>
</evidence>
<gene>
    <name evidence="11" type="ORF">NA8A_11033</name>
</gene>
<dbReference type="UniPathway" id="UPA00159">
    <property type="reaction ID" value="UER00277"/>
</dbReference>
<dbReference type="GO" id="GO:0044210">
    <property type="term" value="P:'de novo' CTP biosynthetic process"/>
    <property type="evidence" value="ECO:0007669"/>
    <property type="project" value="UniProtKB-UniPathway"/>
</dbReference>
<evidence type="ECO:0000256" key="9">
    <source>
        <dbReference type="ARBA" id="ARBA00047781"/>
    </source>
</evidence>
<dbReference type="EC" id="6.3.4.2" evidence="3"/>
<comment type="catalytic activity">
    <reaction evidence="9">
        <text>UTP + L-glutamine + ATP + H2O = CTP + L-glutamate + ADP + phosphate + 2 H(+)</text>
        <dbReference type="Rhea" id="RHEA:26426"/>
        <dbReference type="ChEBI" id="CHEBI:15377"/>
        <dbReference type="ChEBI" id="CHEBI:15378"/>
        <dbReference type="ChEBI" id="CHEBI:29985"/>
        <dbReference type="ChEBI" id="CHEBI:30616"/>
        <dbReference type="ChEBI" id="CHEBI:37563"/>
        <dbReference type="ChEBI" id="CHEBI:43474"/>
        <dbReference type="ChEBI" id="CHEBI:46398"/>
        <dbReference type="ChEBI" id="CHEBI:58359"/>
        <dbReference type="ChEBI" id="CHEBI:456216"/>
        <dbReference type="EC" id="6.3.4.2"/>
    </reaction>
</comment>
<dbReference type="STRING" id="721133.SAMN05216176_106240"/>
<dbReference type="PATRIC" id="fig|1231190.3.peg.2302"/>
<comment type="caution">
    <text evidence="11">The sequence shown here is derived from an EMBL/GenBank/DDBJ whole genome shotgun (WGS) entry which is preliminary data.</text>
</comment>
<sequence>MTRVVIVRHETEDPALFGAAAALVAAREGGQVFWPEARFDYSCHPDAAQHVAADGALVPSGLIWVERLGLPAARPLDALRTWDGLAVVPAHNAFLKNAEVLAGLYADAVEERKVRIEGNSFVDAEGQIVGWRDDHGRVRLEMPEPAEPSGLTFAIAGPARQFFETCPAPLAALADAIECEAPGSAVRYLDPRQFLPVDFDGVDGVLLPGGSEMSAVAGQVAMAQAARKVGLPIIGLCLGMQSMSTAVARELSGWENADMAEAAPASARHSFVRIESGEYRLGQRETRPVEGSRLARILGSETGIACNHRYRLAPELHAGLETRGVRVCALGGSPEQNIADAIEAVDGFYMGMQGHPELSSRPDRPHPLIRAFVAETRNFARTRRA</sequence>
<dbReference type="PROSITE" id="PS51273">
    <property type="entry name" value="GATASE_TYPE_1"/>
    <property type="match status" value="1"/>
</dbReference>
<dbReference type="GO" id="GO:0042802">
    <property type="term" value="F:identical protein binding"/>
    <property type="evidence" value="ECO:0007669"/>
    <property type="project" value="TreeGrafter"/>
</dbReference>
<dbReference type="InterPro" id="IPR029062">
    <property type="entry name" value="Class_I_gatase-like"/>
</dbReference>
<evidence type="ECO:0000256" key="8">
    <source>
        <dbReference type="ARBA" id="ARBA00022975"/>
    </source>
</evidence>
<keyword evidence="7" id="KW-0315">Glutamine amidotransferase</keyword>
<evidence type="ECO:0000256" key="2">
    <source>
        <dbReference type="ARBA" id="ARBA00007533"/>
    </source>
</evidence>
<keyword evidence="4" id="KW-0436">Ligase</keyword>
<dbReference type="GO" id="GO:0005524">
    <property type="term" value="F:ATP binding"/>
    <property type="evidence" value="ECO:0007669"/>
    <property type="project" value="UniProtKB-KW"/>
</dbReference>
<name>K2PNI3_9HYPH</name>
<dbReference type="Gene3D" id="3.40.50.880">
    <property type="match status" value="1"/>
</dbReference>
<dbReference type="OrthoDB" id="9813383at2"/>
<keyword evidence="8" id="KW-0665">Pyrimidine biosynthesis</keyword>
<keyword evidence="12" id="KW-1185">Reference proteome</keyword>
<dbReference type="InterPro" id="IPR017926">
    <property type="entry name" value="GATASE"/>
</dbReference>
<comment type="similarity">
    <text evidence="2">Belongs to the CTP synthase family.</text>
</comment>
<evidence type="ECO:0000256" key="3">
    <source>
        <dbReference type="ARBA" id="ARBA00012291"/>
    </source>
</evidence>
<evidence type="ECO:0000256" key="5">
    <source>
        <dbReference type="ARBA" id="ARBA00022741"/>
    </source>
</evidence>
<dbReference type="Pfam" id="PF00117">
    <property type="entry name" value="GATase"/>
    <property type="match status" value="1"/>
</dbReference>
<dbReference type="SUPFAM" id="SSF52317">
    <property type="entry name" value="Class I glutamine amidotransferase-like"/>
    <property type="match status" value="1"/>
</dbReference>
<dbReference type="EMBL" id="AMSI01000006">
    <property type="protein sequence ID" value="EKF42592.1"/>
    <property type="molecule type" value="Genomic_DNA"/>
</dbReference>
<evidence type="ECO:0000313" key="11">
    <source>
        <dbReference type="EMBL" id="EKF42592.1"/>
    </source>
</evidence>
<proteinExistence type="inferred from homology"/>
<comment type="pathway">
    <text evidence="1">Pyrimidine metabolism; CTP biosynthesis via de novo pathway; CTP from UDP: step 2/2.</text>
</comment>
<evidence type="ECO:0000256" key="6">
    <source>
        <dbReference type="ARBA" id="ARBA00022840"/>
    </source>
</evidence>
<dbReference type="eggNOG" id="COG0504">
    <property type="taxonomic scope" value="Bacteria"/>
</dbReference>
<feature type="domain" description="Glutamine amidotransferase" evidence="10">
    <location>
        <begin position="200"/>
        <end position="373"/>
    </location>
</feature>
<dbReference type="PANTHER" id="PTHR11550">
    <property type="entry name" value="CTP SYNTHASE"/>
    <property type="match status" value="1"/>
</dbReference>
<dbReference type="InterPro" id="IPR004468">
    <property type="entry name" value="CTP_synthase"/>
</dbReference>
<evidence type="ECO:0000256" key="7">
    <source>
        <dbReference type="ARBA" id="ARBA00022962"/>
    </source>
</evidence>
<dbReference type="GO" id="GO:0005829">
    <property type="term" value="C:cytosol"/>
    <property type="evidence" value="ECO:0007669"/>
    <property type="project" value="TreeGrafter"/>
</dbReference>
<protein>
    <recommendedName>
        <fullName evidence="3">CTP synthase (glutamine hydrolyzing)</fullName>
        <ecNumber evidence="3">6.3.4.2</ecNumber>
    </recommendedName>
</protein>
<evidence type="ECO:0000259" key="10">
    <source>
        <dbReference type="Pfam" id="PF00117"/>
    </source>
</evidence>
<dbReference type="GO" id="GO:0003883">
    <property type="term" value="F:CTP synthase activity"/>
    <property type="evidence" value="ECO:0007669"/>
    <property type="project" value="UniProtKB-EC"/>
</dbReference>
<dbReference type="RefSeq" id="WP_009756595.1">
    <property type="nucleotide sequence ID" value="NZ_AMSI01000006.1"/>
</dbReference>
<keyword evidence="5" id="KW-0547">Nucleotide-binding</keyword>
<organism evidence="11 12">
    <name type="scientific">Nitratireductor indicus C115</name>
    <dbReference type="NCBI Taxonomy" id="1231190"/>
    <lineage>
        <taxon>Bacteria</taxon>
        <taxon>Pseudomonadati</taxon>
        <taxon>Pseudomonadota</taxon>
        <taxon>Alphaproteobacteria</taxon>
        <taxon>Hyphomicrobiales</taxon>
        <taxon>Phyllobacteriaceae</taxon>
        <taxon>Nitratireductor</taxon>
    </lineage>
</organism>